<accession>G7KDY5</accession>
<evidence type="ECO:0000256" key="1">
    <source>
        <dbReference type="ARBA" id="ARBA00022614"/>
    </source>
</evidence>
<keyword evidence="9" id="KW-1185">Reference proteome</keyword>
<gene>
    <name evidence="7" type="ordered locus">MTR_5g040440</name>
</gene>
<dbReference type="AlphaFoldDB" id="G7KDY5"/>
<evidence type="ECO:0000259" key="4">
    <source>
        <dbReference type="Pfam" id="PF00931"/>
    </source>
</evidence>
<dbReference type="SUPFAM" id="SSF52058">
    <property type="entry name" value="L domain-like"/>
    <property type="match status" value="1"/>
</dbReference>
<proteinExistence type="predicted"/>
<dbReference type="EMBL" id="CM001221">
    <property type="protein sequence ID" value="AES96713.2"/>
    <property type="molecule type" value="Genomic_DNA"/>
</dbReference>
<dbReference type="Proteomes" id="UP000002051">
    <property type="component" value="Chromosome 5"/>
</dbReference>
<feature type="domain" description="NB-ARC" evidence="4">
    <location>
        <begin position="1"/>
        <end position="96"/>
    </location>
</feature>
<evidence type="ECO:0000313" key="7">
    <source>
        <dbReference type="EMBL" id="AES96713.2"/>
    </source>
</evidence>
<dbReference type="Gene3D" id="1.10.8.430">
    <property type="entry name" value="Helical domain of apoptotic protease-activating factors"/>
    <property type="match status" value="1"/>
</dbReference>
<dbReference type="GO" id="GO:0006952">
    <property type="term" value="P:defense response"/>
    <property type="evidence" value="ECO:0007669"/>
    <property type="project" value="InterPro"/>
</dbReference>
<evidence type="ECO:0000313" key="8">
    <source>
        <dbReference type="EnsemblPlants" id="AES96713"/>
    </source>
</evidence>
<reference evidence="8" key="3">
    <citation type="submission" date="2015-04" db="UniProtKB">
        <authorList>
            <consortium name="EnsemblPlants"/>
        </authorList>
    </citation>
    <scope>IDENTIFICATION</scope>
    <source>
        <strain evidence="8">cv. Jemalong A17</strain>
    </source>
</reference>
<dbReference type="PRINTS" id="PR00364">
    <property type="entry name" value="DISEASERSIST"/>
</dbReference>
<dbReference type="InterPro" id="IPR058192">
    <property type="entry name" value="WHD_ROQ1-like"/>
</dbReference>
<accession>A0A0C3XI78</accession>
<evidence type="ECO:0000259" key="6">
    <source>
        <dbReference type="Pfam" id="PF23286"/>
    </source>
</evidence>
<dbReference type="PANTHER" id="PTHR11017">
    <property type="entry name" value="LEUCINE-RICH REPEAT-CONTAINING PROTEIN"/>
    <property type="match status" value="1"/>
</dbReference>
<dbReference type="InterPro" id="IPR027417">
    <property type="entry name" value="P-loop_NTPase"/>
</dbReference>
<feature type="domain" description="Disease resistance protein Roq1-like winged-helix" evidence="5">
    <location>
        <begin position="205"/>
        <end position="272"/>
    </location>
</feature>
<dbReference type="Pfam" id="PF23286">
    <property type="entry name" value="LRR_13"/>
    <property type="match status" value="1"/>
</dbReference>
<dbReference type="SUPFAM" id="SSF52540">
    <property type="entry name" value="P-loop containing nucleoside triphosphate hydrolases"/>
    <property type="match status" value="1"/>
</dbReference>
<organism evidence="7 9">
    <name type="scientific">Medicago truncatula</name>
    <name type="common">Barrel medic</name>
    <name type="synonym">Medicago tribuloides</name>
    <dbReference type="NCBI Taxonomy" id="3880"/>
    <lineage>
        <taxon>Eukaryota</taxon>
        <taxon>Viridiplantae</taxon>
        <taxon>Streptophyta</taxon>
        <taxon>Embryophyta</taxon>
        <taxon>Tracheophyta</taxon>
        <taxon>Spermatophyta</taxon>
        <taxon>Magnoliopsida</taxon>
        <taxon>eudicotyledons</taxon>
        <taxon>Gunneridae</taxon>
        <taxon>Pentapetalae</taxon>
        <taxon>rosids</taxon>
        <taxon>fabids</taxon>
        <taxon>Fabales</taxon>
        <taxon>Fabaceae</taxon>
        <taxon>Papilionoideae</taxon>
        <taxon>50 kb inversion clade</taxon>
        <taxon>NPAAA clade</taxon>
        <taxon>Hologalegina</taxon>
        <taxon>IRL clade</taxon>
        <taxon>Trifolieae</taxon>
        <taxon>Medicago</taxon>
    </lineage>
</organism>
<dbReference type="EnsemblPlants" id="AES96713">
    <property type="protein sequence ID" value="AES96713"/>
    <property type="gene ID" value="MTR_5g040440"/>
</dbReference>
<reference evidence="7 9" key="1">
    <citation type="journal article" date="2011" name="Nature">
        <title>The Medicago genome provides insight into the evolution of rhizobial symbioses.</title>
        <authorList>
            <person name="Young N.D."/>
            <person name="Debelle F."/>
            <person name="Oldroyd G.E."/>
            <person name="Geurts R."/>
            <person name="Cannon S.B."/>
            <person name="Udvardi M.K."/>
            <person name="Benedito V.A."/>
            <person name="Mayer K.F."/>
            <person name="Gouzy J."/>
            <person name="Schoof H."/>
            <person name="Van de Peer Y."/>
            <person name="Proost S."/>
            <person name="Cook D.R."/>
            <person name="Meyers B.C."/>
            <person name="Spannagl M."/>
            <person name="Cheung F."/>
            <person name="De Mita S."/>
            <person name="Krishnakumar V."/>
            <person name="Gundlach H."/>
            <person name="Zhou S."/>
            <person name="Mudge J."/>
            <person name="Bharti A.K."/>
            <person name="Murray J.D."/>
            <person name="Naoumkina M.A."/>
            <person name="Rosen B."/>
            <person name="Silverstein K.A."/>
            <person name="Tang H."/>
            <person name="Rombauts S."/>
            <person name="Zhao P.X."/>
            <person name="Zhou P."/>
            <person name="Barbe V."/>
            <person name="Bardou P."/>
            <person name="Bechner M."/>
            <person name="Bellec A."/>
            <person name="Berger A."/>
            <person name="Berges H."/>
            <person name="Bidwell S."/>
            <person name="Bisseling T."/>
            <person name="Choisne N."/>
            <person name="Couloux A."/>
            <person name="Denny R."/>
            <person name="Deshpande S."/>
            <person name="Dai X."/>
            <person name="Doyle J.J."/>
            <person name="Dudez A.M."/>
            <person name="Farmer A.D."/>
            <person name="Fouteau S."/>
            <person name="Franken C."/>
            <person name="Gibelin C."/>
            <person name="Gish J."/>
            <person name="Goldstein S."/>
            <person name="Gonzalez A.J."/>
            <person name="Green P.J."/>
            <person name="Hallab A."/>
            <person name="Hartog M."/>
            <person name="Hua A."/>
            <person name="Humphray S.J."/>
            <person name="Jeong D.H."/>
            <person name="Jing Y."/>
            <person name="Jocker A."/>
            <person name="Kenton S.M."/>
            <person name="Kim D.J."/>
            <person name="Klee K."/>
            <person name="Lai H."/>
            <person name="Lang C."/>
            <person name="Lin S."/>
            <person name="Macmil S.L."/>
            <person name="Magdelenat G."/>
            <person name="Matthews L."/>
            <person name="McCorrison J."/>
            <person name="Monaghan E.L."/>
            <person name="Mun J.H."/>
            <person name="Najar F.Z."/>
            <person name="Nicholson C."/>
            <person name="Noirot C."/>
            <person name="O'Bleness M."/>
            <person name="Paule C.R."/>
            <person name="Poulain J."/>
            <person name="Prion F."/>
            <person name="Qin B."/>
            <person name="Qu C."/>
            <person name="Retzel E.F."/>
            <person name="Riddle C."/>
            <person name="Sallet E."/>
            <person name="Samain S."/>
            <person name="Samson N."/>
            <person name="Sanders I."/>
            <person name="Saurat O."/>
            <person name="Scarpelli C."/>
            <person name="Schiex T."/>
            <person name="Segurens B."/>
            <person name="Severin A.J."/>
            <person name="Sherrier D.J."/>
            <person name="Shi R."/>
            <person name="Sims S."/>
            <person name="Singer S.R."/>
            <person name="Sinharoy S."/>
            <person name="Sterck L."/>
            <person name="Viollet A."/>
            <person name="Wang B.B."/>
            <person name="Wang K."/>
            <person name="Wang M."/>
            <person name="Wang X."/>
            <person name="Warfsmann J."/>
            <person name="Weissenbach J."/>
            <person name="White D.D."/>
            <person name="White J.D."/>
            <person name="Wiley G.B."/>
            <person name="Wincker P."/>
            <person name="Xing Y."/>
            <person name="Yang L."/>
            <person name="Yao Z."/>
            <person name="Ying F."/>
            <person name="Zhai J."/>
            <person name="Zhou L."/>
            <person name="Zuber A."/>
            <person name="Denarie J."/>
            <person name="Dixon R.A."/>
            <person name="May G.D."/>
            <person name="Schwartz D.C."/>
            <person name="Rogers J."/>
            <person name="Quetier F."/>
            <person name="Town C.D."/>
            <person name="Roe B.A."/>
        </authorList>
    </citation>
    <scope>NUCLEOTIDE SEQUENCE [LARGE SCALE GENOMIC DNA]</scope>
    <source>
        <strain evidence="7">A17</strain>
        <strain evidence="8 9">cv. Jemalong A17</strain>
    </source>
</reference>
<dbReference type="Pfam" id="PF00931">
    <property type="entry name" value="NB-ARC"/>
    <property type="match status" value="1"/>
</dbReference>
<dbReference type="Gene3D" id="3.40.50.300">
    <property type="entry name" value="P-loop containing nucleotide triphosphate hydrolases"/>
    <property type="match status" value="1"/>
</dbReference>
<dbReference type="InterPro" id="IPR036390">
    <property type="entry name" value="WH_DNA-bd_sf"/>
</dbReference>
<dbReference type="Pfam" id="PF23282">
    <property type="entry name" value="WHD_ROQ1"/>
    <property type="match status" value="1"/>
</dbReference>
<dbReference type="HOGENOM" id="CLU_001561_5_3_1"/>
<dbReference type="InterPro" id="IPR044974">
    <property type="entry name" value="Disease_R_plants"/>
</dbReference>
<evidence type="ECO:0000256" key="3">
    <source>
        <dbReference type="ARBA" id="ARBA00022821"/>
    </source>
</evidence>
<feature type="domain" description="Disease resistance protein RPS4B/Roq1-like leucine-rich repeats" evidence="6">
    <location>
        <begin position="443"/>
        <end position="610"/>
    </location>
</feature>
<keyword evidence="2" id="KW-0677">Repeat</keyword>
<sequence length="642" mass="73007">MVGIYGMGGSGKTTLACAVYNCIADQFDSFCFLGDIRENSLKCGLVQLQKMLLFELTGKNDIKFCSLNKAIPIIESRLRGKKVLLILDDVDSLEQLKALAGDICCMFMVLKESEVEELSRAEVLELFRWDAFKTNEMDRSYEDISKRAVLYSNGLPLAVEIIVSDLYGKTILEWKSALDTYEKIPYENIQEILRVSYHGLKEFVKEIFLDIACFFKGYRLSDILNILCSGRDFDPDYAIQVLVDKSLIKIDDRHVRLHDMIEDMGREIVRLESPAKPGERSRLWFYKDILNVFKENKGSDKTEIIMLHLVKDKEVQWDGNALKKMENLKILVIEKARFSIGPNHLPKSLRVLKWRDYPESSLPVHFDPKKLVILDLSMSCITFNNQVIIVPDMSGAQNLKKLHLDSFKNLVEVHDSVGFLGKLEDLNLNRCTSLRVLPHGINLPSLKTMSFRNCASLKSFPEILGKMENTTYLGLSDTGISELPFSIGLLEGLATLTIDRCKELLELPSSIFMLPKLETLEAYSCKDLARIKKCKGQVHETMYSGAKSVVDFNFCHLSDEFLATLLPCLHYVRNLSLDYIIITILPSCINECHSLKELTFNNCMELREIRGLPPNIKHISAINCTSLTSQSKDTLLNQVSYL</sequence>
<dbReference type="Gene3D" id="3.80.10.10">
    <property type="entry name" value="Ribonuclease Inhibitor"/>
    <property type="match status" value="2"/>
</dbReference>
<dbReference type="PANTHER" id="PTHR11017:SF570">
    <property type="entry name" value="DISEASE RESISTANCE PROTEIN (TIR-NBS CLASS)-RELATED"/>
    <property type="match status" value="1"/>
</dbReference>
<reference evidence="7 9" key="2">
    <citation type="journal article" date="2014" name="BMC Genomics">
        <title>An improved genome release (version Mt4.0) for the model legume Medicago truncatula.</title>
        <authorList>
            <person name="Tang H."/>
            <person name="Krishnakumar V."/>
            <person name="Bidwell S."/>
            <person name="Rosen B."/>
            <person name="Chan A."/>
            <person name="Zhou S."/>
            <person name="Gentzbittel L."/>
            <person name="Childs K.L."/>
            <person name="Yandell M."/>
            <person name="Gundlach H."/>
            <person name="Mayer K.F."/>
            <person name="Schwartz D.C."/>
            <person name="Town C.D."/>
        </authorList>
    </citation>
    <scope>GENOME REANNOTATION</scope>
    <source>
        <strain evidence="8 9">cv. Jemalong A17</strain>
    </source>
</reference>
<dbReference type="InterPro" id="IPR032675">
    <property type="entry name" value="LRR_dom_sf"/>
</dbReference>
<keyword evidence="1" id="KW-0433">Leucine-rich repeat</keyword>
<evidence type="ECO:0000313" key="9">
    <source>
        <dbReference type="Proteomes" id="UP000002051"/>
    </source>
</evidence>
<dbReference type="InterPro" id="IPR042197">
    <property type="entry name" value="Apaf_helical"/>
</dbReference>
<dbReference type="InterPro" id="IPR058546">
    <property type="entry name" value="RPS4B/Roq1-like_LRR"/>
</dbReference>
<name>G7KDY5_MEDTR</name>
<evidence type="ECO:0000256" key="2">
    <source>
        <dbReference type="ARBA" id="ARBA00022737"/>
    </source>
</evidence>
<evidence type="ECO:0000259" key="5">
    <source>
        <dbReference type="Pfam" id="PF23282"/>
    </source>
</evidence>
<dbReference type="PaxDb" id="3880-AES96713"/>
<dbReference type="GO" id="GO:0043531">
    <property type="term" value="F:ADP binding"/>
    <property type="evidence" value="ECO:0007669"/>
    <property type="project" value="InterPro"/>
</dbReference>
<dbReference type="SUPFAM" id="SSF46785">
    <property type="entry name" value="Winged helix' DNA-binding domain"/>
    <property type="match status" value="1"/>
</dbReference>
<protein>
    <submittedName>
        <fullName evidence="7">TIR-NBS-LRR class disease resistance protein</fullName>
    </submittedName>
</protein>
<keyword evidence="3" id="KW-0611">Plant defense</keyword>
<dbReference type="InterPro" id="IPR002182">
    <property type="entry name" value="NB-ARC"/>
</dbReference>